<evidence type="ECO:0000313" key="2">
    <source>
        <dbReference type="EMBL" id="CAH2042999.1"/>
    </source>
</evidence>
<dbReference type="EMBL" id="OW152827">
    <property type="protein sequence ID" value="CAH2042999.1"/>
    <property type="molecule type" value="Genomic_DNA"/>
</dbReference>
<evidence type="ECO:0000256" key="1">
    <source>
        <dbReference type="SAM" id="Phobius"/>
    </source>
</evidence>
<proteinExistence type="predicted"/>
<evidence type="ECO:0008006" key="4">
    <source>
        <dbReference type="Google" id="ProtNLM"/>
    </source>
</evidence>
<feature type="transmembrane region" description="Helical" evidence="1">
    <location>
        <begin position="6"/>
        <end position="24"/>
    </location>
</feature>
<keyword evidence="1" id="KW-1133">Transmembrane helix</keyword>
<keyword evidence="1" id="KW-0472">Membrane</keyword>
<gene>
    <name evidence="2" type="ORF">IPOD504_LOCUS4100</name>
</gene>
<organism evidence="2 3">
    <name type="scientific">Iphiclides podalirius</name>
    <name type="common">scarce swallowtail</name>
    <dbReference type="NCBI Taxonomy" id="110791"/>
    <lineage>
        <taxon>Eukaryota</taxon>
        <taxon>Metazoa</taxon>
        <taxon>Ecdysozoa</taxon>
        <taxon>Arthropoda</taxon>
        <taxon>Hexapoda</taxon>
        <taxon>Insecta</taxon>
        <taxon>Pterygota</taxon>
        <taxon>Neoptera</taxon>
        <taxon>Endopterygota</taxon>
        <taxon>Lepidoptera</taxon>
        <taxon>Glossata</taxon>
        <taxon>Ditrysia</taxon>
        <taxon>Papilionoidea</taxon>
        <taxon>Papilionidae</taxon>
        <taxon>Papilioninae</taxon>
        <taxon>Iphiclides</taxon>
    </lineage>
</organism>
<keyword evidence="1" id="KW-0812">Transmembrane</keyword>
<sequence>MAYLVFFLNVTIAVLCTIAAKLVIGIGEVRMWTTALFTRQGTRTVVHKQLWKQPISLMTNARHCDMSWFQTFLALAEHCAVECTRLYAALSHEQSPPRVAIHAIPVHFLRL</sequence>
<evidence type="ECO:0000313" key="3">
    <source>
        <dbReference type="Proteomes" id="UP000837857"/>
    </source>
</evidence>
<accession>A0ABN8HX92</accession>
<protein>
    <recommendedName>
        <fullName evidence="4">Secreted protein</fullName>
    </recommendedName>
</protein>
<feature type="non-terminal residue" evidence="2">
    <location>
        <position position="111"/>
    </location>
</feature>
<keyword evidence="3" id="KW-1185">Reference proteome</keyword>
<reference evidence="2" key="1">
    <citation type="submission" date="2022-03" db="EMBL/GenBank/DDBJ databases">
        <authorList>
            <person name="Martin H S."/>
        </authorList>
    </citation>
    <scope>NUCLEOTIDE SEQUENCE</scope>
</reference>
<name>A0ABN8HX92_9NEOP</name>
<dbReference type="Proteomes" id="UP000837857">
    <property type="component" value="Chromosome 15"/>
</dbReference>